<dbReference type="EMBL" id="RKRF01000007">
    <property type="protein sequence ID" value="RPF55984.1"/>
    <property type="molecule type" value="Genomic_DNA"/>
</dbReference>
<keyword evidence="5 7" id="KW-0472">Membrane</keyword>
<reference evidence="9 10" key="1">
    <citation type="submission" date="2018-11" db="EMBL/GenBank/DDBJ databases">
        <title>Genomic Encyclopedia of Type Strains, Phase IV (KMG-IV): sequencing the most valuable type-strain genomes for metagenomic binning, comparative biology and taxonomic classification.</title>
        <authorList>
            <person name="Goeker M."/>
        </authorList>
    </citation>
    <scope>NUCLEOTIDE SEQUENCE [LARGE SCALE GENOMIC DNA]</scope>
    <source>
        <strain evidence="9 10">DSM 18090</strain>
    </source>
</reference>
<dbReference type="AlphaFoldDB" id="A0A3N5BE38"/>
<sequence>MKIMVKSLLSTMVLALCLVVSPIHADESEPVSEKFNEQPNEQEESNNNEENTQANEQEEVSLQNDQSLFWDFVKMVLALVFVLGLIYVLLKFIQKRSRIYQQSRSLVNIGGLSLGANKSVQIIKVGEQYFLVGVGEDVQLLTEIKDSETIEKLMNQEDSDQKMSSFQNILDTFQRKKQNPYQQQETKRQFQAELESMKNTRERLTKRYHNRDDDPNG</sequence>
<dbReference type="GO" id="GO:0016020">
    <property type="term" value="C:membrane"/>
    <property type="evidence" value="ECO:0007669"/>
    <property type="project" value="InterPro"/>
</dbReference>
<dbReference type="Pfam" id="PF04347">
    <property type="entry name" value="FliO"/>
    <property type="match status" value="1"/>
</dbReference>
<comment type="caution">
    <text evidence="9">The sequence shown here is derived from an EMBL/GenBank/DDBJ whole genome shotgun (WGS) entry which is preliminary data.</text>
</comment>
<evidence type="ECO:0000256" key="4">
    <source>
        <dbReference type="ARBA" id="ARBA00022989"/>
    </source>
</evidence>
<evidence type="ECO:0000256" key="5">
    <source>
        <dbReference type="ARBA" id="ARBA00023136"/>
    </source>
</evidence>
<dbReference type="InterPro" id="IPR022781">
    <property type="entry name" value="Flagellar_biosynth_FliO"/>
</dbReference>
<evidence type="ECO:0000256" key="6">
    <source>
        <dbReference type="SAM" id="MobiDB-lite"/>
    </source>
</evidence>
<keyword evidence="9" id="KW-0966">Cell projection</keyword>
<proteinExistence type="predicted"/>
<feature type="transmembrane region" description="Helical" evidence="7">
    <location>
        <begin position="72"/>
        <end position="90"/>
    </location>
</feature>
<evidence type="ECO:0000313" key="10">
    <source>
        <dbReference type="Proteomes" id="UP000276443"/>
    </source>
</evidence>
<keyword evidence="2" id="KW-1003">Cell membrane</keyword>
<dbReference type="RefSeq" id="WP_124220021.1">
    <property type="nucleotide sequence ID" value="NZ_RKRF01000007.1"/>
</dbReference>
<evidence type="ECO:0000256" key="1">
    <source>
        <dbReference type="ARBA" id="ARBA00004236"/>
    </source>
</evidence>
<evidence type="ECO:0000256" key="2">
    <source>
        <dbReference type="ARBA" id="ARBA00022475"/>
    </source>
</evidence>
<name>A0A3N5BE38_9BACI</name>
<evidence type="ECO:0000256" key="7">
    <source>
        <dbReference type="SAM" id="Phobius"/>
    </source>
</evidence>
<keyword evidence="8" id="KW-0732">Signal</keyword>
<feature type="chain" id="PRO_5018248239" evidence="8">
    <location>
        <begin position="26"/>
        <end position="217"/>
    </location>
</feature>
<evidence type="ECO:0000313" key="9">
    <source>
        <dbReference type="EMBL" id="RPF55984.1"/>
    </source>
</evidence>
<accession>A0A3N5BE38</accession>
<protein>
    <submittedName>
        <fullName evidence="9">Flagellar protein FliO/FliZ</fullName>
    </submittedName>
</protein>
<feature type="signal peptide" evidence="8">
    <location>
        <begin position="1"/>
        <end position="25"/>
    </location>
</feature>
<dbReference type="Proteomes" id="UP000276443">
    <property type="component" value="Unassembled WGS sequence"/>
</dbReference>
<keyword evidence="10" id="KW-1185">Reference proteome</keyword>
<comment type="subcellular location">
    <subcellularLocation>
        <location evidence="1">Cell membrane</location>
    </subcellularLocation>
</comment>
<dbReference type="GO" id="GO:0044781">
    <property type="term" value="P:bacterial-type flagellum organization"/>
    <property type="evidence" value="ECO:0007669"/>
    <property type="project" value="InterPro"/>
</dbReference>
<feature type="region of interest" description="Disordered" evidence="6">
    <location>
        <begin position="29"/>
        <end position="58"/>
    </location>
</feature>
<evidence type="ECO:0000256" key="3">
    <source>
        <dbReference type="ARBA" id="ARBA00022692"/>
    </source>
</evidence>
<gene>
    <name evidence="9" type="ORF">EDC24_0870</name>
</gene>
<keyword evidence="9" id="KW-0282">Flagellum</keyword>
<evidence type="ECO:0000256" key="8">
    <source>
        <dbReference type="SAM" id="SignalP"/>
    </source>
</evidence>
<feature type="region of interest" description="Disordered" evidence="6">
    <location>
        <begin position="196"/>
        <end position="217"/>
    </location>
</feature>
<keyword evidence="4 7" id="KW-1133">Transmembrane helix</keyword>
<dbReference type="OrthoDB" id="2376965at2"/>
<keyword evidence="3 7" id="KW-0812">Transmembrane</keyword>
<keyword evidence="9" id="KW-0969">Cilium</keyword>
<organism evidence="9 10">
    <name type="scientific">Aquisalibacillus elongatus</name>
    <dbReference type="NCBI Taxonomy" id="485577"/>
    <lineage>
        <taxon>Bacteria</taxon>
        <taxon>Bacillati</taxon>
        <taxon>Bacillota</taxon>
        <taxon>Bacilli</taxon>
        <taxon>Bacillales</taxon>
        <taxon>Bacillaceae</taxon>
        <taxon>Aquisalibacillus</taxon>
    </lineage>
</organism>